<dbReference type="GO" id="GO:0032259">
    <property type="term" value="P:methylation"/>
    <property type="evidence" value="ECO:0007669"/>
    <property type="project" value="UniProtKB-KW"/>
</dbReference>
<keyword evidence="4" id="KW-0680">Restriction system</keyword>
<dbReference type="PRINTS" id="PR00105">
    <property type="entry name" value="C5METTRFRASE"/>
</dbReference>
<dbReference type="InterPro" id="IPR029063">
    <property type="entry name" value="SAM-dependent_MTases_sf"/>
</dbReference>
<sequence length="450" mass="51660">MSQYKYTSIDLFSGPGGLTTGLKLAGIKPLIAVEINNETAETYAANHHVDLLKLEEYLQHKNTYEHIFKPSDKSVLILGDVREVTDNLIREILLKRFSKESVDVITGGPPCESYSMAGKRQKNDERDHLYKHLSRIAKVVDASILLFENVKGILSKKTENQQTFFSQVCEEFEKTQNDVSFRVTSSHKKDVLLNCANYGVPQNRERVFIVGVNNKYENTYFSYPQQTHGSDYLMPVVTVGQAILDLPDVNVLEENEVYEQDNNYIENIDDPSRKNFLKFVRGISPFSLTENPYDGQNLDSHKASKHLDKIIKRMSLIHQGEGMKKAGERLIKEGKQELRDQYFPKKLYAARYRRLKENTPSFTVTSHCFDEIIHPIKNRALTPREAARLQSFPDWYVFKGPYVIFHSDPKQDRYEQIGDAVPPLVGYHLGLEIVNTLNEIEKNSTSLIFN</sequence>
<proteinExistence type="inferred from homology"/>
<dbReference type="InterPro" id="IPR001525">
    <property type="entry name" value="C5_MeTfrase"/>
</dbReference>
<dbReference type="GO" id="GO:0003886">
    <property type="term" value="F:DNA (cytosine-5-)-methyltransferase activity"/>
    <property type="evidence" value="ECO:0007669"/>
    <property type="project" value="UniProtKB-EC"/>
</dbReference>
<dbReference type="GO" id="GO:0009307">
    <property type="term" value="P:DNA restriction-modification system"/>
    <property type="evidence" value="ECO:0007669"/>
    <property type="project" value="UniProtKB-KW"/>
</dbReference>
<dbReference type="NCBIfam" id="TIGR00675">
    <property type="entry name" value="dcm"/>
    <property type="match status" value="1"/>
</dbReference>
<evidence type="ECO:0000256" key="4">
    <source>
        <dbReference type="ARBA" id="ARBA00022747"/>
    </source>
</evidence>
<dbReference type="InterPro" id="IPR050390">
    <property type="entry name" value="C5-Methyltransferase"/>
</dbReference>
<protein>
    <recommendedName>
        <fullName evidence="7">Cytosine-specific methyltransferase</fullName>
        <ecNumber evidence="7">2.1.1.37</ecNumber>
    </recommendedName>
</protein>
<dbReference type="InterPro" id="IPR018117">
    <property type="entry name" value="C5_DNA_meth_AS"/>
</dbReference>
<evidence type="ECO:0000256" key="5">
    <source>
        <dbReference type="PROSITE-ProRule" id="PRU01016"/>
    </source>
</evidence>
<gene>
    <name evidence="8" type="ORF">QEP67_23030</name>
</gene>
<evidence type="ECO:0000256" key="2">
    <source>
        <dbReference type="ARBA" id="ARBA00022679"/>
    </source>
</evidence>
<dbReference type="EC" id="2.1.1.37" evidence="7"/>
<dbReference type="Gene3D" id="3.90.120.10">
    <property type="entry name" value="DNA Methylase, subunit A, domain 2"/>
    <property type="match status" value="1"/>
</dbReference>
<dbReference type="EMBL" id="CP123058">
    <property type="protein sequence ID" value="XCH18305.1"/>
    <property type="molecule type" value="Genomic_DNA"/>
</dbReference>
<keyword evidence="2 5" id="KW-0808">Transferase</keyword>
<reference evidence="8" key="1">
    <citation type="submission" date="2023-04" db="EMBL/GenBank/DDBJ databases">
        <title>Bacillus cereus group whole genome sequencing.</title>
        <authorList>
            <person name="Kang M."/>
            <person name="Kim H.J."/>
        </authorList>
    </citation>
    <scope>NUCLEOTIDE SEQUENCE</scope>
    <source>
        <strain evidence="8">MS39</strain>
    </source>
</reference>
<comment type="similarity">
    <text evidence="5 6">Belongs to the class I-like SAM-binding methyltransferase superfamily. C5-methyltransferase family.</text>
</comment>
<feature type="active site" evidence="5">
    <location>
        <position position="111"/>
    </location>
</feature>
<dbReference type="PROSITE" id="PS51679">
    <property type="entry name" value="SAM_MT_C5"/>
    <property type="match status" value="1"/>
</dbReference>
<dbReference type="PANTHER" id="PTHR10629">
    <property type="entry name" value="CYTOSINE-SPECIFIC METHYLTRANSFERASE"/>
    <property type="match status" value="1"/>
</dbReference>
<comment type="catalytic activity">
    <reaction evidence="7">
        <text>a 2'-deoxycytidine in DNA + S-adenosyl-L-methionine = a 5-methyl-2'-deoxycytidine in DNA + S-adenosyl-L-homocysteine + H(+)</text>
        <dbReference type="Rhea" id="RHEA:13681"/>
        <dbReference type="Rhea" id="RHEA-COMP:11369"/>
        <dbReference type="Rhea" id="RHEA-COMP:11370"/>
        <dbReference type="ChEBI" id="CHEBI:15378"/>
        <dbReference type="ChEBI" id="CHEBI:57856"/>
        <dbReference type="ChEBI" id="CHEBI:59789"/>
        <dbReference type="ChEBI" id="CHEBI:85452"/>
        <dbReference type="ChEBI" id="CHEBI:85454"/>
        <dbReference type="EC" id="2.1.1.37"/>
    </reaction>
</comment>
<dbReference type="RefSeq" id="WP_064460002.1">
    <property type="nucleotide sequence ID" value="NZ_CP123058.1"/>
</dbReference>
<dbReference type="Gene3D" id="3.40.50.150">
    <property type="entry name" value="Vaccinia Virus protein VP39"/>
    <property type="match status" value="1"/>
</dbReference>
<dbReference type="Pfam" id="PF00145">
    <property type="entry name" value="DNA_methylase"/>
    <property type="match status" value="2"/>
</dbReference>
<evidence type="ECO:0000313" key="8">
    <source>
        <dbReference type="EMBL" id="XCH18305.1"/>
    </source>
</evidence>
<evidence type="ECO:0000256" key="6">
    <source>
        <dbReference type="RuleBase" id="RU000416"/>
    </source>
</evidence>
<dbReference type="GO" id="GO:0044027">
    <property type="term" value="P:negative regulation of gene expression via chromosomal CpG island methylation"/>
    <property type="evidence" value="ECO:0007669"/>
    <property type="project" value="TreeGrafter"/>
</dbReference>
<name>A0AAU8F3Z0_9BACI</name>
<evidence type="ECO:0000256" key="7">
    <source>
        <dbReference type="RuleBase" id="RU000417"/>
    </source>
</evidence>
<accession>A0AAU8F3Z0</accession>
<dbReference type="REBASE" id="844164">
    <property type="entry name" value="M2.BceMS39ORF23025P"/>
</dbReference>
<dbReference type="SUPFAM" id="SSF53335">
    <property type="entry name" value="S-adenosyl-L-methionine-dependent methyltransferases"/>
    <property type="match status" value="1"/>
</dbReference>
<organism evidence="8">
    <name type="scientific">Bacillus cereus group sp. MS39</name>
    <dbReference type="NCBI Taxonomy" id="3041344"/>
    <lineage>
        <taxon>Bacteria</taxon>
        <taxon>Bacillati</taxon>
        <taxon>Bacillota</taxon>
        <taxon>Bacilli</taxon>
        <taxon>Bacillales</taxon>
        <taxon>Bacillaceae</taxon>
        <taxon>Bacillus</taxon>
        <taxon>Bacillus cereus group</taxon>
    </lineage>
</organism>
<keyword evidence="1 5" id="KW-0489">Methyltransferase</keyword>
<evidence type="ECO:0000256" key="3">
    <source>
        <dbReference type="ARBA" id="ARBA00022691"/>
    </source>
</evidence>
<dbReference type="PROSITE" id="PS00094">
    <property type="entry name" value="C5_MTASE_1"/>
    <property type="match status" value="1"/>
</dbReference>
<dbReference type="AlphaFoldDB" id="A0AAU8F3Z0"/>
<keyword evidence="3 5" id="KW-0949">S-adenosyl-L-methionine</keyword>
<evidence type="ECO:0000256" key="1">
    <source>
        <dbReference type="ARBA" id="ARBA00022603"/>
    </source>
</evidence>
<dbReference type="GO" id="GO:0003677">
    <property type="term" value="F:DNA binding"/>
    <property type="evidence" value="ECO:0007669"/>
    <property type="project" value="TreeGrafter"/>
</dbReference>
<dbReference type="PANTHER" id="PTHR10629:SF52">
    <property type="entry name" value="DNA (CYTOSINE-5)-METHYLTRANSFERASE 1"/>
    <property type="match status" value="1"/>
</dbReference>